<dbReference type="Gene3D" id="3.30.465.10">
    <property type="match status" value="1"/>
</dbReference>
<gene>
    <name evidence="6" type="ORF">SPI_06212</name>
</gene>
<dbReference type="InterPro" id="IPR012951">
    <property type="entry name" value="BBE"/>
</dbReference>
<feature type="domain" description="FAD-binding PCMH-type" evidence="5">
    <location>
        <begin position="47"/>
        <end position="227"/>
    </location>
</feature>
<dbReference type="Pfam" id="PF08031">
    <property type="entry name" value="BBE"/>
    <property type="match status" value="1"/>
</dbReference>
<dbReference type="InterPro" id="IPR006094">
    <property type="entry name" value="Oxid_FAD_bind_N"/>
</dbReference>
<comment type="similarity">
    <text evidence="1">Belongs to the oxygen-dependent FAD-linked oxidoreductase family.</text>
</comment>
<dbReference type="STRING" id="1081102.A0A167RWH7"/>
<dbReference type="AlphaFoldDB" id="A0A167RWH7"/>
<dbReference type="SUPFAM" id="SSF56176">
    <property type="entry name" value="FAD-binding/transporter-associated domain-like"/>
    <property type="match status" value="1"/>
</dbReference>
<dbReference type="InterPro" id="IPR016169">
    <property type="entry name" value="FAD-bd_PCMH_sub2"/>
</dbReference>
<accession>A0A167RWH7</accession>
<evidence type="ECO:0000256" key="3">
    <source>
        <dbReference type="ARBA" id="ARBA00022827"/>
    </source>
</evidence>
<organism evidence="6 7">
    <name type="scientific">Niveomyces insectorum RCEF 264</name>
    <dbReference type="NCBI Taxonomy" id="1081102"/>
    <lineage>
        <taxon>Eukaryota</taxon>
        <taxon>Fungi</taxon>
        <taxon>Dikarya</taxon>
        <taxon>Ascomycota</taxon>
        <taxon>Pezizomycotina</taxon>
        <taxon>Sordariomycetes</taxon>
        <taxon>Hypocreomycetidae</taxon>
        <taxon>Hypocreales</taxon>
        <taxon>Cordycipitaceae</taxon>
        <taxon>Niveomyces</taxon>
    </lineage>
</organism>
<proteinExistence type="inferred from homology"/>
<dbReference type="Pfam" id="PF01565">
    <property type="entry name" value="FAD_binding_4"/>
    <property type="match status" value="1"/>
</dbReference>
<dbReference type="EMBL" id="AZHD01000011">
    <property type="protein sequence ID" value="OAA59010.1"/>
    <property type="molecule type" value="Genomic_DNA"/>
</dbReference>
<keyword evidence="2" id="KW-0285">Flavoprotein</keyword>
<dbReference type="Gene3D" id="3.40.462.20">
    <property type="match status" value="1"/>
</dbReference>
<sequence>MGHAHSNPSAALQTCLDAVCSRGAACVAYPSDPLFQLDWVRPYNLAVNVTPAAVVRPADAAQVAAVVRCAAANNVSVQARSGGHSYANYGLGGGSSGDGSIGGGIAIDLALLDQFSMDTATWQATIGPAATLGTVTQQLVDHGNRAFAHGVCPGVGMGGHATVGGLGPMSRMWGACLDHIVEAEVVTADGRIVRASDTENPDLFFALRGAGSSFGIVTEFVMRTHPAPGSVVQYTFEFAFGGAAALARTYTAWQALVGDPALDRRFGTEFVLYPLGAVITGTFYGTQAEWDATGIAARLPPAANTTLVVHDWLGSLAQAAENEALYLSDTPTSFYAKSLGLRREDLLTPAHVADLFAYVASAAKGTLLWFIVFDASGGAVADAAATNATAFAQRDKVLFYQSYAVLDLVVPEPLTSSAAAPTVAFLTAFHERLLATLPASVAVGTYPGYVDPALAQPQQEYYGANLPALQRIKAAWDPNQVFRNPQSVQPATA</sequence>
<dbReference type="GO" id="GO:0071949">
    <property type="term" value="F:FAD binding"/>
    <property type="evidence" value="ECO:0007669"/>
    <property type="project" value="InterPro"/>
</dbReference>
<dbReference type="PANTHER" id="PTHR42973">
    <property type="entry name" value="BINDING OXIDOREDUCTASE, PUTATIVE (AFU_ORTHOLOGUE AFUA_1G17690)-RELATED"/>
    <property type="match status" value="1"/>
</dbReference>
<protein>
    <submittedName>
        <fullName evidence="6">FAD-binding, type 2</fullName>
    </submittedName>
</protein>
<evidence type="ECO:0000313" key="7">
    <source>
        <dbReference type="Proteomes" id="UP000076874"/>
    </source>
</evidence>
<name>A0A167RWH7_9HYPO</name>
<dbReference type="GO" id="GO:0016491">
    <property type="term" value="F:oxidoreductase activity"/>
    <property type="evidence" value="ECO:0007669"/>
    <property type="project" value="UniProtKB-KW"/>
</dbReference>
<dbReference type="InterPro" id="IPR050416">
    <property type="entry name" value="FAD-linked_Oxidoreductase"/>
</dbReference>
<dbReference type="PROSITE" id="PS51387">
    <property type="entry name" value="FAD_PCMH"/>
    <property type="match status" value="1"/>
</dbReference>
<dbReference type="InterPro" id="IPR016166">
    <property type="entry name" value="FAD-bd_PCMH"/>
</dbReference>
<reference evidence="6 7" key="1">
    <citation type="journal article" date="2016" name="Genome Biol. Evol.">
        <title>Divergent and convergent evolution of fungal pathogenicity.</title>
        <authorList>
            <person name="Shang Y."/>
            <person name="Xiao G."/>
            <person name="Zheng P."/>
            <person name="Cen K."/>
            <person name="Zhan S."/>
            <person name="Wang C."/>
        </authorList>
    </citation>
    <scope>NUCLEOTIDE SEQUENCE [LARGE SCALE GENOMIC DNA]</scope>
    <source>
        <strain evidence="6 7">RCEF 264</strain>
    </source>
</reference>
<keyword evidence="7" id="KW-1185">Reference proteome</keyword>
<keyword evidence="3" id="KW-0274">FAD</keyword>
<keyword evidence="4" id="KW-0560">Oxidoreductase</keyword>
<evidence type="ECO:0000256" key="2">
    <source>
        <dbReference type="ARBA" id="ARBA00022630"/>
    </source>
</evidence>
<dbReference type="Proteomes" id="UP000076874">
    <property type="component" value="Unassembled WGS sequence"/>
</dbReference>
<evidence type="ECO:0000259" key="5">
    <source>
        <dbReference type="PROSITE" id="PS51387"/>
    </source>
</evidence>
<comment type="caution">
    <text evidence="6">The sequence shown here is derived from an EMBL/GenBank/DDBJ whole genome shotgun (WGS) entry which is preliminary data.</text>
</comment>
<dbReference type="OrthoDB" id="415825at2759"/>
<dbReference type="PANTHER" id="PTHR42973:SF17">
    <property type="entry name" value="OXIDASE, PUTATIVE (AFU_ORTHOLOGUE AFUA_6G14340)-RELATED"/>
    <property type="match status" value="1"/>
</dbReference>
<dbReference type="InterPro" id="IPR036318">
    <property type="entry name" value="FAD-bd_PCMH-like_sf"/>
</dbReference>
<evidence type="ECO:0000313" key="6">
    <source>
        <dbReference type="EMBL" id="OAA59010.1"/>
    </source>
</evidence>
<evidence type="ECO:0000256" key="1">
    <source>
        <dbReference type="ARBA" id="ARBA00005466"/>
    </source>
</evidence>
<evidence type="ECO:0000256" key="4">
    <source>
        <dbReference type="ARBA" id="ARBA00023002"/>
    </source>
</evidence>